<keyword evidence="2" id="KW-1185">Reference proteome</keyword>
<protein>
    <submittedName>
        <fullName evidence="1">Uncharacterized protein</fullName>
    </submittedName>
</protein>
<evidence type="ECO:0000313" key="1">
    <source>
        <dbReference type="EMBL" id="MBC2771128.1"/>
    </source>
</evidence>
<dbReference type="AlphaFoldDB" id="A0A842HU15"/>
<evidence type="ECO:0000313" key="2">
    <source>
        <dbReference type="Proteomes" id="UP000545386"/>
    </source>
</evidence>
<proteinExistence type="predicted"/>
<comment type="caution">
    <text evidence="1">The sequence shown here is derived from an EMBL/GenBank/DDBJ whole genome shotgun (WGS) entry which is preliminary data.</text>
</comment>
<name>A0A842HU15_9BURK</name>
<reference evidence="1 2" key="1">
    <citation type="submission" date="2020-08" db="EMBL/GenBank/DDBJ databases">
        <title>Paraeoetvoesia sp. YC-7-48 draft genome sequence.</title>
        <authorList>
            <person name="Yao L."/>
        </authorList>
    </citation>
    <scope>NUCLEOTIDE SEQUENCE [LARGE SCALE GENOMIC DNA]</scope>
    <source>
        <strain evidence="2">YC-7-48</strain>
    </source>
</reference>
<organism evidence="1 2">
    <name type="scientific">Pusillimonas minor</name>
    <dbReference type="NCBI Taxonomy" id="2697024"/>
    <lineage>
        <taxon>Bacteria</taxon>
        <taxon>Pseudomonadati</taxon>
        <taxon>Pseudomonadota</taxon>
        <taxon>Betaproteobacteria</taxon>
        <taxon>Burkholderiales</taxon>
        <taxon>Alcaligenaceae</taxon>
        <taxon>Pusillimonas</taxon>
    </lineage>
</organism>
<sequence>MSETVYVGHKAPLRQPVKFQVLPLKLLVIHSPNPPGVDIYGPPHDEAAGRLAVPLDEKLRVFLGGPDRCRKWQLKADMEHV</sequence>
<gene>
    <name evidence="1" type="ORF">GTU67_14575</name>
</gene>
<accession>A0A842HU15</accession>
<dbReference type="Proteomes" id="UP000545386">
    <property type="component" value="Unassembled WGS sequence"/>
</dbReference>
<dbReference type="EMBL" id="JACJUU010000022">
    <property type="protein sequence ID" value="MBC2771128.1"/>
    <property type="molecule type" value="Genomic_DNA"/>
</dbReference>